<keyword evidence="2" id="KW-1003">Cell membrane</keyword>
<accession>A0ABS3CMT1</accession>
<dbReference type="Proteomes" id="UP000663992">
    <property type="component" value="Unassembled WGS sequence"/>
</dbReference>
<evidence type="ECO:0000256" key="3">
    <source>
        <dbReference type="ARBA" id="ARBA00022692"/>
    </source>
</evidence>
<evidence type="ECO:0000256" key="6">
    <source>
        <dbReference type="SAM" id="Phobius"/>
    </source>
</evidence>
<evidence type="ECO:0000256" key="2">
    <source>
        <dbReference type="ARBA" id="ARBA00022475"/>
    </source>
</evidence>
<organism evidence="7 8">
    <name type="scientific">Bowmanella yangjiangensis</name>
    <dbReference type="NCBI Taxonomy" id="2811230"/>
    <lineage>
        <taxon>Bacteria</taxon>
        <taxon>Pseudomonadati</taxon>
        <taxon>Pseudomonadota</taxon>
        <taxon>Gammaproteobacteria</taxon>
        <taxon>Alteromonadales</taxon>
        <taxon>Alteromonadaceae</taxon>
        <taxon>Bowmanella</taxon>
    </lineage>
</organism>
<reference evidence="7 8" key="1">
    <citation type="submission" date="2021-03" db="EMBL/GenBank/DDBJ databases">
        <title>novel species isolated from a fishpond in China.</title>
        <authorList>
            <person name="Lu H."/>
            <person name="Cai Z."/>
        </authorList>
    </citation>
    <scope>NUCLEOTIDE SEQUENCE [LARGE SCALE GENOMIC DNA]</scope>
    <source>
        <strain evidence="7 8">Y57</strain>
    </source>
</reference>
<feature type="transmembrane region" description="Helical" evidence="6">
    <location>
        <begin position="150"/>
        <end position="171"/>
    </location>
</feature>
<evidence type="ECO:0000313" key="7">
    <source>
        <dbReference type="EMBL" id="MBN7818404.1"/>
    </source>
</evidence>
<dbReference type="Pfam" id="PF01810">
    <property type="entry name" value="LysE"/>
    <property type="match status" value="1"/>
</dbReference>
<name>A0ABS3CMT1_9ALTE</name>
<dbReference type="PANTHER" id="PTHR30086">
    <property type="entry name" value="ARGININE EXPORTER PROTEIN ARGO"/>
    <property type="match status" value="1"/>
</dbReference>
<sequence length="220" mass="23631">MPSLDILLTFSLAALLLSLSPGPSNLYIMARSLSQGHQAGVAAAGGLAIGSFIYVIATALGLAAIFKYSPLAYTLLKLAGAAYLIYLGISYLMAKPDGQPQQTRLKPWSKARIFRQSVVVELTNPKTALFFLAFLPQFVRPEAGPISSQLLVLGMVYMLIALCCDLLVALLSHKLGNWLSQHAQFPLWQDRISGSILLGLGALIGYEELLGENSVHESVG</sequence>
<dbReference type="InterPro" id="IPR001123">
    <property type="entry name" value="LeuE-type"/>
</dbReference>
<gene>
    <name evidence="7" type="ORF">J0A65_00935</name>
</gene>
<comment type="caution">
    <text evidence="7">The sequence shown here is derived from an EMBL/GenBank/DDBJ whole genome shotgun (WGS) entry which is preliminary data.</text>
</comment>
<keyword evidence="8" id="KW-1185">Reference proteome</keyword>
<dbReference type="PANTHER" id="PTHR30086:SF20">
    <property type="entry name" value="ARGININE EXPORTER PROTEIN ARGO-RELATED"/>
    <property type="match status" value="1"/>
</dbReference>
<protein>
    <submittedName>
        <fullName evidence="7">LysE family translocator</fullName>
    </submittedName>
</protein>
<evidence type="ECO:0000256" key="1">
    <source>
        <dbReference type="ARBA" id="ARBA00004651"/>
    </source>
</evidence>
<keyword evidence="4 6" id="KW-1133">Transmembrane helix</keyword>
<keyword evidence="3 6" id="KW-0812">Transmembrane</keyword>
<feature type="transmembrane region" description="Helical" evidence="6">
    <location>
        <begin position="42"/>
        <end position="66"/>
    </location>
</feature>
<comment type="subcellular location">
    <subcellularLocation>
        <location evidence="1">Cell membrane</location>
        <topology evidence="1">Multi-pass membrane protein</topology>
    </subcellularLocation>
</comment>
<dbReference type="EMBL" id="JAFKCS010000001">
    <property type="protein sequence ID" value="MBN7818404.1"/>
    <property type="molecule type" value="Genomic_DNA"/>
</dbReference>
<keyword evidence="5 6" id="KW-0472">Membrane</keyword>
<feature type="transmembrane region" description="Helical" evidence="6">
    <location>
        <begin position="73"/>
        <end position="94"/>
    </location>
</feature>
<evidence type="ECO:0000256" key="4">
    <source>
        <dbReference type="ARBA" id="ARBA00022989"/>
    </source>
</evidence>
<evidence type="ECO:0000256" key="5">
    <source>
        <dbReference type="ARBA" id="ARBA00023136"/>
    </source>
</evidence>
<proteinExistence type="predicted"/>
<evidence type="ECO:0000313" key="8">
    <source>
        <dbReference type="Proteomes" id="UP000663992"/>
    </source>
</evidence>
<dbReference type="RefSeq" id="WP_206592232.1">
    <property type="nucleotide sequence ID" value="NZ_JAFKCS010000001.1"/>
</dbReference>
<dbReference type="PIRSF" id="PIRSF006324">
    <property type="entry name" value="LeuE"/>
    <property type="match status" value="1"/>
</dbReference>